<dbReference type="Gene3D" id="3.40.50.1820">
    <property type="entry name" value="alpha/beta hydrolase"/>
    <property type="match status" value="1"/>
</dbReference>
<reference evidence="3 4" key="1">
    <citation type="submission" date="2017-07" db="EMBL/GenBank/DDBJ databases">
        <title>First draft Genome Sequence of Nocardia cerradoensis isolated from human infection.</title>
        <authorList>
            <person name="Carrasco G."/>
        </authorList>
    </citation>
    <scope>NUCLEOTIDE SEQUENCE [LARGE SCALE GENOMIC DNA]</scope>
    <source>
        <strain evidence="3 4">CNM20130759</strain>
    </source>
</reference>
<evidence type="ECO:0000313" key="3">
    <source>
        <dbReference type="EMBL" id="OXR45842.1"/>
    </source>
</evidence>
<sequence length="314" mass="34300">MDLSLVAPELRGPARWLPPLTIGRRWALRLVRLAAAHRPARRVAGVRIEHLAAGRVPLRIYRPTAAPSPVAVLWIHGGGYVLGSPVQDDTFCSITARDLGVTIVSVDYRLAPEHPFPAPLQDCWITWMWLQRNASRFGIDPARVVLGGQSAGGGLAACLCQRLVADGGSRPAALWLNAPMLDDRTAARRDLDALRHLGWTNDNNRYGWSSYLATSPGATDVPEFAVAARRDDLTGTPPTWIGVGTIDLFHDEDVAYAERLRVAGVEVELDIVPGAPHGFDSWAPGAGLAREFHARARRWLATTMGLRVHERAHP</sequence>
<dbReference type="PANTHER" id="PTHR48081:SF8">
    <property type="entry name" value="ALPHA_BETA HYDROLASE FOLD-3 DOMAIN-CONTAINING PROTEIN-RELATED"/>
    <property type="match status" value="1"/>
</dbReference>
<comment type="caution">
    <text evidence="3">The sequence shown here is derived from an EMBL/GenBank/DDBJ whole genome shotgun (WGS) entry which is preliminary data.</text>
</comment>
<accession>A0A231HAK1</accession>
<feature type="domain" description="Alpha/beta hydrolase fold-3" evidence="2">
    <location>
        <begin position="72"/>
        <end position="279"/>
    </location>
</feature>
<evidence type="ECO:0000313" key="4">
    <source>
        <dbReference type="Proteomes" id="UP000215506"/>
    </source>
</evidence>
<dbReference type="InterPro" id="IPR029058">
    <property type="entry name" value="AB_hydrolase_fold"/>
</dbReference>
<dbReference type="AlphaFoldDB" id="A0A231HAK1"/>
<dbReference type="RefSeq" id="WP_094025121.1">
    <property type="nucleotide sequence ID" value="NZ_NGAF01000003.1"/>
</dbReference>
<dbReference type="SUPFAM" id="SSF53474">
    <property type="entry name" value="alpha/beta-Hydrolases"/>
    <property type="match status" value="1"/>
</dbReference>
<evidence type="ECO:0000259" key="2">
    <source>
        <dbReference type="Pfam" id="PF07859"/>
    </source>
</evidence>
<dbReference type="PANTHER" id="PTHR48081">
    <property type="entry name" value="AB HYDROLASE SUPERFAMILY PROTEIN C4A8.06C"/>
    <property type="match status" value="1"/>
</dbReference>
<keyword evidence="4" id="KW-1185">Reference proteome</keyword>
<dbReference type="InterPro" id="IPR013094">
    <property type="entry name" value="AB_hydrolase_3"/>
</dbReference>
<dbReference type="GO" id="GO:0004806">
    <property type="term" value="F:triacylglycerol lipase activity"/>
    <property type="evidence" value="ECO:0007669"/>
    <property type="project" value="UniProtKB-EC"/>
</dbReference>
<dbReference type="InterPro" id="IPR050300">
    <property type="entry name" value="GDXG_lipolytic_enzyme"/>
</dbReference>
<gene>
    <name evidence="3" type="primary">lip2_1</name>
    <name evidence="3" type="ORF">B7C42_02134</name>
</gene>
<name>A0A231HAK1_9NOCA</name>
<evidence type="ECO:0000256" key="1">
    <source>
        <dbReference type="ARBA" id="ARBA00022801"/>
    </source>
</evidence>
<proteinExistence type="predicted"/>
<dbReference type="Pfam" id="PF07859">
    <property type="entry name" value="Abhydrolase_3"/>
    <property type="match status" value="1"/>
</dbReference>
<dbReference type="Proteomes" id="UP000215506">
    <property type="component" value="Unassembled WGS sequence"/>
</dbReference>
<protein>
    <submittedName>
        <fullName evidence="3">Lipase 2</fullName>
        <ecNumber evidence="3">3.1.1.3</ecNumber>
    </submittedName>
</protein>
<organism evidence="3 4">
    <name type="scientific">Nocardia cerradoensis</name>
    <dbReference type="NCBI Taxonomy" id="85688"/>
    <lineage>
        <taxon>Bacteria</taxon>
        <taxon>Bacillati</taxon>
        <taxon>Actinomycetota</taxon>
        <taxon>Actinomycetes</taxon>
        <taxon>Mycobacteriales</taxon>
        <taxon>Nocardiaceae</taxon>
        <taxon>Nocardia</taxon>
    </lineage>
</organism>
<keyword evidence="1 3" id="KW-0378">Hydrolase</keyword>
<dbReference type="EC" id="3.1.1.3" evidence="3"/>
<dbReference type="EMBL" id="NGAF01000003">
    <property type="protein sequence ID" value="OXR45842.1"/>
    <property type="molecule type" value="Genomic_DNA"/>
</dbReference>